<protein>
    <submittedName>
        <fullName evidence="1">Uncharacterized protein</fullName>
    </submittedName>
</protein>
<sequence length="18" mass="2209">MLLKKYFVDFDCCKTKPE</sequence>
<accession>A0A2P2QYX3</accession>
<evidence type="ECO:0000313" key="1">
    <source>
        <dbReference type="EMBL" id="MBX72147.1"/>
    </source>
</evidence>
<proteinExistence type="predicted"/>
<organism evidence="1">
    <name type="scientific">Rhizophora mucronata</name>
    <name type="common">Asiatic mangrove</name>
    <dbReference type="NCBI Taxonomy" id="61149"/>
    <lineage>
        <taxon>Eukaryota</taxon>
        <taxon>Viridiplantae</taxon>
        <taxon>Streptophyta</taxon>
        <taxon>Embryophyta</taxon>
        <taxon>Tracheophyta</taxon>
        <taxon>Spermatophyta</taxon>
        <taxon>Magnoliopsida</taxon>
        <taxon>eudicotyledons</taxon>
        <taxon>Gunneridae</taxon>
        <taxon>Pentapetalae</taxon>
        <taxon>rosids</taxon>
        <taxon>fabids</taxon>
        <taxon>Malpighiales</taxon>
        <taxon>Rhizophoraceae</taxon>
        <taxon>Rhizophora</taxon>
    </lineage>
</organism>
<dbReference type="EMBL" id="GGEC01091663">
    <property type="protein sequence ID" value="MBX72147.1"/>
    <property type="molecule type" value="Transcribed_RNA"/>
</dbReference>
<reference evidence="1" key="1">
    <citation type="submission" date="2018-02" db="EMBL/GenBank/DDBJ databases">
        <title>Rhizophora mucronata_Transcriptome.</title>
        <authorList>
            <person name="Meera S.P."/>
            <person name="Sreeshan A."/>
            <person name="Augustine A."/>
        </authorList>
    </citation>
    <scope>NUCLEOTIDE SEQUENCE</scope>
    <source>
        <tissue evidence="1">Leaf</tissue>
    </source>
</reference>
<dbReference type="AlphaFoldDB" id="A0A2P2QYX3"/>
<name>A0A2P2QYX3_RHIMU</name>